<keyword evidence="6 7" id="KW-0472">Membrane</keyword>
<evidence type="ECO:0000256" key="5">
    <source>
        <dbReference type="ARBA" id="ARBA00022989"/>
    </source>
</evidence>
<protein>
    <submittedName>
        <fullName evidence="8">Energy-coupling factor ABC transporter permease</fullName>
    </submittedName>
</protein>
<feature type="transmembrane region" description="Helical" evidence="7">
    <location>
        <begin position="62"/>
        <end position="91"/>
    </location>
</feature>
<dbReference type="AlphaFoldDB" id="A0AA42B943"/>
<feature type="transmembrane region" description="Helical" evidence="7">
    <location>
        <begin position="178"/>
        <end position="196"/>
    </location>
</feature>
<gene>
    <name evidence="8" type="ORF">NAF29_14490</name>
</gene>
<keyword evidence="3" id="KW-1003">Cell membrane</keyword>
<sequence length="214" mass="23973">MSSLLLIWIVIAGFVYLMSPLEQLRKLLSSSILSRNFAAIIALQSMLWSLDVELISGLSLHFLMITTATLVIGLRLTCLAGLASLLLMSAAGMLMPELIAEQWLLRILPAAAITYTSLLLVRHYLPHHLFIYIFVNAFITAAIAITCSILCLAAWYAWSGAYTGDEIQHHLLRMLPLMLFPEAMLNGMVITVMVIYKPEWVRTYQDLDYLGPDN</sequence>
<accession>A0AA42B943</accession>
<dbReference type="Gene3D" id="1.10.1760.20">
    <property type="match status" value="1"/>
</dbReference>
<proteinExistence type="predicted"/>
<dbReference type="Proteomes" id="UP001165393">
    <property type="component" value="Unassembled WGS sequence"/>
</dbReference>
<feature type="transmembrane region" description="Helical" evidence="7">
    <location>
        <begin position="103"/>
        <end position="121"/>
    </location>
</feature>
<keyword evidence="2" id="KW-0813">Transport</keyword>
<evidence type="ECO:0000256" key="1">
    <source>
        <dbReference type="ARBA" id="ARBA00004651"/>
    </source>
</evidence>
<evidence type="ECO:0000256" key="2">
    <source>
        <dbReference type="ARBA" id="ARBA00022448"/>
    </source>
</evidence>
<dbReference type="GO" id="GO:0005886">
    <property type="term" value="C:plasma membrane"/>
    <property type="evidence" value="ECO:0007669"/>
    <property type="project" value="UniProtKB-SubCell"/>
</dbReference>
<reference evidence="8 9" key="1">
    <citation type="journal article" date="2013" name="Antonie Van Leeuwenhoek">
        <title>Echinimonas agarilytica gen. nov., sp. nov., a new gammaproteobacterium isolated from the sea urchin Strongylocentrotus intermedius.</title>
        <authorList>
            <person name="Nedashkovskaya O.I."/>
            <person name="Stenkova A.M."/>
            <person name="Zhukova N.V."/>
            <person name="Van Trappen S."/>
            <person name="Lee J.S."/>
            <person name="Kim S.B."/>
        </authorList>
    </citation>
    <scope>NUCLEOTIDE SEQUENCE [LARGE SCALE GENOMIC DNA]</scope>
    <source>
        <strain evidence="8 9">KMM 6351</strain>
    </source>
</reference>
<keyword evidence="9" id="KW-1185">Reference proteome</keyword>
<keyword evidence="5 7" id="KW-1133">Transmembrane helix</keyword>
<organism evidence="8 9">
    <name type="scientific">Echinimonas agarilytica</name>
    <dbReference type="NCBI Taxonomy" id="1215918"/>
    <lineage>
        <taxon>Bacteria</taxon>
        <taxon>Pseudomonadati</taxon>
        <taxon>Pseudomonadota</taxon>
        <taxon>Gammaproteobacteria</taxon>
        <taxon>Alteromonadales</taxon>
        <taxon>Echinimonadaceae</taxon>
        <taxon>Echinimonas</taxon>
    </lineage>
</organism>
<evidence type="ECO:0000256" key="6">
    <source>
        <dbReference type="ARBA" id="ARBA00023136"/>
    </source>
</evidence>
<evidence type="ECO:0000313" key="8">
    <source>
        <dbReference type="EMBL" id="MCM2680861.1"/>
    </source>
</evidence>
<feature type="transmembrane region" description="Helical" evidence="7">
    <location>
        <begin position="133"/>
        <end position="158"/>
    </location>
</feature>
<evidence type="ECO:0000256" key="3">
    <source>
        <dbReference type="ARBA" id="ARBA00022475"/>
    </source>
</evidence>
<evidence type="ECO:0000313" key="9">
    <source>
        <dbReference type="Proteomes" id="UP001165393"/>
    </source>
</evidence>
<evidence type="ECO:0000256" key="7">
    <source>
        <dbReference type="SAM" id="Phobius"/>
    </source>
</evidence>
<dbReference type="EMBL" id="JAMQGP010000007">
    <property type="protein sequence ID" value="MCM2680861.1"/>
    <property type="molecule type" value="Genomic_DNA"/>
</dbReference>
<dbReference type="InterPro" id="IPR002751">
    <property type="entry name" value="CbiM/NikMN"/>
</dbReference>
<dbReference type="Pfam" id="PF01891">
    <property type="entry name" value="CbiM"/>
    <property type="match status" value="1"/>
</dbReference>
<keyword evidence="4 7" id="KW-0812">Transmembrane</keyword>
<name>A0AA42B943_9GAMM</name>
<evidence type="ECO:0000256" key="4">
    <source>
        <dbReference type="ARBA" id="ARBA00022692"/>
    </source>
</evidence>
<comment type="caution">
    <text evidence="8">The sequence shown here is derived from an EMBL/GenBank/DDBJ whole genome shotgun (WGS) entry which is preliminary data.</text>
</comment>
<comment type="subcellular location">
    <subcellularLocation>
        <location evidence="1">Cell membrane</location>
        <topology evidence="1">Multi-pass membrane protein</topology>
    </subcellularLocation>
</comment>
<dbReference type="GO" id="GO:0000041">
    <property type="term" value="P:transition metal ion transport"/>
    <property type="evidence" value="ECO:0007669"/>
    <property type="project" value="InterPro"/>
</dbReference>
<dbReference type="RefSeq" id="WP_251262335.1">
    <property type="nucleotide sequence ID" value="NZ_JAMQGP010000007.1"/>
</dbReference>